<gene>
    <name evidence="1" type="ORF">EVB97_247</name>
</gene>
<keyword evidence="2" id="KW-1185">Reference proteome</keyword>
<sequence length="107" mass="12273">MAHACILLIGKYKKSLVNYLDQDPIYYSQVEEGTEVIAHYFNVHNVIDVQRLGELVGIDDYKDMSQSVINKARIDHEELEEFGSPAKVNGFIKLLDNGFKPYFEVSF</sequence>
<name>A0A7S5RDM6_9CAUD</name>
<evidence type="ECO:0000313" key="2">
    <source>
        <dbReference type="Proteomes" id="UP000655883"/>
    </source>
</evidence>
<dbReference type="Proteomes" id="UP000655883">
    <property type="component" value="Segment"/>
</dbReference>
<protein>
    <submittedName>
        <fullName evidence="1">Uncharacterized protein</fullName>
    </submittedName>
</protein>
<dbReference type="EMBL" id="MN988525">
    <property type="protein sequence ID" value="QIG72805.1"/>
    <property type="molecule type" value="Genomic_DNA"/>
</dbReference>
<reference evidence="1 2" key="1">
    <citation type="submission" date="2020-01" db="EMBL/GenBank/DDBJ databases">
        <title>Patterns of diversity and host range of bacteriophage communities associated with bean-nodulatin bacteria.</title>
        <authorList>
            <person name="Vann Cauwenberghe J."/>
            <person name="Santamaria R.I."/>
            <person name="Bustos P."/>
            <person name="Juarez S."/>
            <person name="Gonzalez V."/>
        </authorList>
    </citation>
    <scope>NUCLEOTIDE SEQUENCE [LARGE SCALE GENOMIC DNA]</scope>
    <source>
        <strain evidence="2">RHph</strain>
    </source>
</reference>
<evidence type="ECO:0000313" key="1">
    <source>
        <dbReference type="EMBL" id="QIG72805.1"/>
    </source>
</evidence>
<proteinExistence type="predicted"/>
<organism evidence="1 2">
    <name type="scientific">Rhizobium phage RHph_Y65</name>
    <dbReference type="NCBI Taxonomy" id="2509785"/>
    <lineage>
        <taxon>Viruses</taxon>
        <taxon>Duplodnaviria</taxon>
        <taxon>Heunggongvirae</taxon>
        <taxon>Uroviricota</taxon>
        <taxon>Caudoviricetes</taxon>
        <taxon>Kleczkowskaviridae</taxon>
        <taxon>Cuauhnahuacvirus</taxon>
        <taxon>Cuauhnahuacvirus Y65</taxon>
    </lineage>
</organism>
<accession>A0A7S5RDM6</accession>